<dbReference type="AlphaFoldDB" id="A0A1G7MGF0"/>
<gene>
    <name evidence="1" type="ORF">SAMN05660235_02135</name>
</gene>
<organism evidence="1 2">
    <name type="scientific">Sporolituus thermophilus DSM 23256</name>
    <dbReference type="NCBI Taxonomy" id="1123285"/>
    <lineage>
        <taxon>Bacteria</taxon>
        <taxon>Bacillati</taxon>
        <taxon>Bacillota</taxon>
        <taxon>Negativicutes</taxon>
        <taxon>Selenomonadales</taxon>
        <taxon>Sporomusaceae</taxon>
        <taxon>Sporolituus</taxon>
    </lineage>
</organism>
<name>A0A1G7MGF0_9FIRM</name>
<reference evidence="2" key="1">
    <citation type="submission" date="2016-10" db="EMBL/GenBank/DDBJ databases">
        <authorList>
            <person name="Varghese N."/>
            <person name="Submissions S."/>
        </authorList>
    </citation>
    <scope>NUCLEOTIDE SEQUENCE [LARGE SCALE GENOMIC DNA]</scope>
    <source>
        <strain evidence="2">DSM 23256</strain>
    </source>
</reference>
<evidence type="ECO:0000313" key="1">
    <source>
        <dbReference type="EMBL" id="SDF60704.1"/>
    </source>
</evidence>
<evidence type="ECO:0000313" key="2">
    <source>
        <dbReference type="Proteomes" id="UP000243333"/>
    </source>
</evidence>
<sequence>MNPLAQIMDALDLETFFICDNEQQGRSLMLALLKSWGFTDVDVVFVQHVGPGARVRGRAYVYRPADKYGWLTGGAAGRDNG</sequence>
<dbReference type="EMBL" id="FNBU01000017">
    <property type="protein sequence ID" value="SDF60704.1"/>
    <property type="molecule type" value="Genomic_DNA"/>
</dbReference>
<keyword evidence="2" id="KW-1185">Reference proteome</keyword>
<dbReference type="Proteomes" id="UP000243333">
    <property type="component" value="Unassembled WGS sequence"/>
</dbReference>
<proteinExistence type="predicted"/>
<dbReference type="RefSeq" id="WP_216093662.1">
    <property type="nucleotide sequence ID" value="NZ_FNBU01000017.1"/>
</dbReference>
<dbReference type="STRING" id="1123285.SAMN05660235_02135"/>
<accession>A0A1G7MGF0</accession>
<protein>
    <submittedName>
        <fullName evidence="1">Uncharacterized protein</fullName>
    </submittedName>
</protein>